<dbReference type="GO" id="GO:0006406">
    <property type="term" value="P:mRNA export from nucleus"/>
    <property type="evidence" value="ECO:0007669"/>
    <property type="project" value="InterPro"/>
</dbReference>
<evidence type="ECO:0000313" key="7">
    <source>
        <dbReference type="Proteomes" id="UP001219933"/>
    </source>
</evidence>
<dbReference type="InterPro" id="IPR001680">
    <property type="entry name" value="WD40_rpt"/>
</dbReference>
<dbReference type="SMART" id="SM00320">
    <property type="entry name" value="WD40"/>
    <property type="match status" value="6"/>
</dbReference>
<sequence>MAAERDAPAGCLGHIPSDASIFARRGLSYPSFASSRPPKELRGGGRHAIRALAWNSDGKVLISSCNDGSAHVWNPDRGSDVRPTHPDLLATGSIDKTVRLWDLRMPQAARVVQTPGSNINLTYHPNGRYIALGDKSETVSCIDATQGEFLYTIKDGAIDRQEINELAWSPDGRYLLMPTGNGSVTFLDVPDAPDACARTHSSARHPDWKLAAEHFAHPATIFCLQWDPTSRLVATAAADSTIGLWNADEWTCAHVFSEFKYPARSLSFSHDGEWLAAGGEDTQVHIMSTATGNVAHRLDVTGATNAVAWHPSRQILAYSGSEPATVPAPARTPPIWLYSVP</sequence>
<dbReference type="PROSITE" id="PS00678">
    <property type="entry name" value="WD_REPEATS_1"/>
    <property type="match status" value="1"/>
</dbReference>
<comment type="similarity">
    <text evidence="3">Belongs to the THOC3 family.</text>
</comment>
<dbReference type="SUPFAM" id="SSF50978">
    <property type="entry name" value="WD40 repeat-like"/>
    <property type="match status" value="1"/>
</dbReference>
<gene>
    <name evidence="6" type="ORF">MCUN1_000027</name>
</gene>
<dbReference type="InterPro" id="IPR020472">
    <property type="entry name" value="WD40_PAC1"/>
</dbReference>
<name>A0AAF0EQ71_9BASI</name>
<keyword evidence="7" id="KW-1185">Reference proteome</keyword>
<keyword evidence="2" id="KW-0677">Repeat</keyword>
<feature type="repeat" description="WD" evidence="4">
    <location>
        <begin position="88"/>
        <end position="111"/>
    </location>
</feature>
<feature type="domain" description="Anaphase-promoting complex subunit 4-like WD40" evidence="5">
    <location>
        <begin position="263"/>
        <end position="310"/>
    </location>
</feature>
<feature type="repeat" description="WD" evidence="4">
    <location>
        <begin position="214"/>
        <end position="246"/>
    </location>
</feature>
<dbReference type="PROSITE" id="PS50082">
    <property type="entry name" value="WD_REPEATS_2"/>
    <property type="match status" value="3"/>
</dbReference>
<dbReference type="Gene3D" id="2.130.10.10">
    <property type="entry name" value="YVTN repeat-like/Quinoprotein amine dehydrogenase"/>
    <property type="match status" value="2"/>
</dbReference>
<dbReference type="PRINTS" id="PR00320">
    <property type="entry name" value="GPROTEINBRPT"/>
</dbReference>
<dbReference type="PROSITE" id="PS50294">
    <property type="entry name" value="WD_REPEATS_REGION"/>
    <property type="match status" value="2"/>
</dbReference>
<proteinExistence type="inferred from homology"/>
<keyword evidence="1 4" id="KW-0853">WD repeat</keyword>
<feature type="repeat" description="WD" evidence="4">
    <location>
        <begin position="42"/>
        <end position="83"/>
    </location>
</feature>
<evidence type="ECO:0000259" key="5">
    <source>
        <dbReference type="Pfam" id="PF12894"/>
    </source>
</evidence>
<dbReference type="InterPro" id="IPR036322">
    <property type="entry name" value="WD40_repeat_dom_sf"/>
</dbReference>
<evidence type="ECO:0000256" key="3">
    <source>
        <dbReference type="ARBA" id="ARBA00046343"/>
    </source>
</evidence>
<reference evidence="6" key="1">
    <citation type="submission" date="2023-03" db="EMBL/GenBank/DDBJ databases">
        <title>Mating type loci evolution in Malassezia.</title>
        <authorList>
            <person name="Coelho M.A."/>
        </authorList>
    </citation>
    <scope>NUCLEOTIDE SEQUENCE</scope>
    <source>
        <strain evidence="6">CBS 11721</strain>
    </source>
</reference>
<protein>
    <recommendedName>
        <fullName evidence="5">Anaphase-promoting complex subunit 4-like WD40 domain-containing protein</fullName>
    </recommendedName>
</protein>
<dbReference type="Pfam" id="PF12894">
    <property type="entry name" value="ANAPC4_WD40"/>
    <property type="match status" value="1"/>
</dbReference>
<dbReference type="AlphaFoldDB" id="A0AAF0EQ71"/>
<accession>A0AAF0EQ71</accession>
<dbReference type="InterPro" id="IPR024977">
    <property type="entry name" value="Apc4-like_WD40_dom"/>
</dbReference>
<dbReference type="InterPro" id="IPR019775">
    <property type="entry name" value="WD40_repeat_CS"/>
</dbReference>
<dbReference type="InterPro" id="IPR015943">
    <property type="entry name" value="WD40/YVTN_repeat-like_dom_sf"/>
</dbReference>
<dbReference type="PANTHER" id="PTHR22839">
    <property type="entry name" value="THO COMPLEX SUBUNIT 3 THO3"/>
    <property type="match status" value="1"/>
</dbReference>
<evidence type="ECO:0000256" key="4">
    <source>
        <dbReference type="PROSITE-ProRule" id="PRU00221"/>
    </source>
</evidence>
<dbReference type="PANTHER" id="PTHR22839:SF0">
    <property type="entry name" value="THO COMPLEX SUBUNIT 3"/>
    <property type="match status" value="1"/>
</dbReference>
<dbReference type="EMBL" id="CP119877">
    <property type="protein sequence ID" value="WFD33214.1"/>
    <property type="molecule type" value="Genomic_DNA"/>
</dbReference>
<dbReference type="Proteomes" id="UP001219933">
    <property type="component" value="Chromosome 1"/>
</dbReference>
<evidence type="ECO:0000256" key="1">
    <source>
        <dbReference type="ARBA" id="ARBA00022574"/>
    </source>
</evidence>
<dbReference type="InterPro" id="IPR040132">
    <property type="entry name" value="Tex1/THOC3"/>
</dbReference>
<organism evidence="6 7">
    <name type="scientific">Malassezia cuniculi</name>
    <dbReference type="NCBI Taxonomy" id="948313"/>
    <lineage>
        <taxon>Eukaryota</taxon>
        <taxon>Fungi</taxon>
        <taxon>Dikarya</taxon>
        <taxon>Basidiomycota</taxon>
        <taxon>Ustilaginomycotina</taxon>
        <taxon>Malasseziomycetes</taxon>
        <taxon>Malasseziales</taxon>
        <taxon>Malasseziaceae</taxon>
        <taxon>Malassezia</taxon>
    </lineage>
</organism>
<evidence type="ECO:0000256" key="2">
    <source>
        <dbReference type="ARBA" id="ARBA00022737"/>
    </source>
</evidence>
<dbReference type="Pfam" id="PF00400">
    <property type="entry name" value="WD40"/>
    <property type="match status" value="3"/>
</dbReference>
<dbReference type="GO" id="GO:0000445">
    <property type="term" value="C:THO complex part of transcription export complex"/>
    <property type="evidence" value="ECO:0007669"/>
    <property type="project" value="TreeGrafter"/>
</dbReference>
<evidence type="ECO:0000313" key="6">
    <source>
        <dbReference type="EMBL" id="WFD33214.1"/>
    </source>
</evidence>